<protein>
    <submittedName>
        <fullName evidence="2">Uncharacterized protein</fullName>
    </submittedName>
</protein>
<feature type="signal peptide" evidence="1">
    <location>
        <begin position="1"/>
        <end position="19"/>
    </location>
</feature>
<feature type="chain" id="PRO_5020629962" evidence="1">
    <location>
        <begin position="20"/>
        <end position="196"/>
    </location>
</feature>
<dbReference type="Proteomes" id="UP000267251">
    <property type="component" value="Unassembled WGS sequence"/>
</dbReference>
<evidence type="ECO:0000313" key="3">
    <source>
        <dbReference type="Proteomes" id="UP000267251"/>
    </source>
</evidence>
<keyword evidence="3" id="KW-1185">Reference proteome</keyword>
<sequence length="196" mass="21297">MHSLRLFALLAFTATLMSATLIKAAPADSARRVASSLVSFGYLTDKGQAFFLCADKDSVFIQNIGTPSDNCKFTAEPQDDKVAYSFGENQYLGLMMGKFLPVKAPFNPVPHAPLWSESLSPADGSDFNLASDLKPSLTEQLKLGYSSYDNAADNKPLAIDKGVAVYMLAPDASKEGRQDAMTGETAGQWYKFTWND</sequence>
<organism evidence="2 3">
    <name type="scientific">Piptocephalis cylindrospora</name>
    <dbReference type="NCBI Taxonomy" id="1907219"/>
    <lineage>
        <taxon>Eukaryota</taxon>
        <taxon>Fungi</taxon>
        <taxon>Fungi incertae sedis</taxon>
        <taxon>Zoopagomycota</taxon>
        <taxon>Zoopagomycotina</taxon>
        <taxon>Zoopagomycetes</taxon>
        <taxon>Zoopagales</taxon>
        <taxon>Piptocephalidaceae</taxon>
        <taxon>Piptocephalis</taxon>
    </lineage>
</organism>
<name>A0A4P9Y0K9_9FUNG</name>
<accession>A0A4P9Y0K9</accession>
<gene>
    <name evidence="2" type="ORF">BJ684DRAFT_17204</name>
</gene>
<dbReference type="EMBL" id="KZ988392">
    <property type="protein sequence ID" value="RKP12295.1"/>
    <property type="molecule type" value="Genomic_DNA"/>
</dbReference>
<keyword evidence="1" id="KW-0732">Signal</keyword>
<proteinExistence type="predicted"/>
<dbReference type="AlphaFoldDB" id="A0A4P9Y0K9"/>
<evidence type="ECO:0000256" key="1">
    <source>
        <dbReference type="SAM" id="SignalP"/>
    </source>
</evidence>
<reference evidence="3" key="1">
    <citation type="journal article" date="2018" name="Nat. Microbiol.">
        <title>Leveraging single-cell genomics to expand the fungal tree of life.</title>
        <authorList>
            <person name="Ahrendt S.R."/>
            <person name="Quandt C.A."/>
            <person name="Ciobanu D."/>
            <person name="Clum A."/>
            <person name="Salamov A."/>
            <person name="Andreopoulos B."/>
            <person name="Cheng J.F."/>
            <person name="Woyke T."/>
            <person name="Pelin A."/>
            <person name="Henrissat B."/>
            <person name="Reynolds N.K."/>
            <person name="Benny G.L."/>
            <person name="Smith M.E."/>
            <person name="James T.Y."/>
            <person name="Grigoriev I.V."/>
        </authorList>
    </citation>
    <scope>NUCLEOTIDE SEQUENCE [LARGE SCALE GENOMIC DNA]</scope>
</reference>
<evidence type="ECO:0000313" key="2">
    <source>
        <dbReference type="EMBL" id="RKP12295.1"/>
    </source>
</evidence>